<keyword evidence="5 9" id="KW-0812">Transmembrane</keyword>
<evidence type="ECO:0000256" key="1">
    <source>
        <dbReference type="ARBA" id="ARBA00004429"/>
    </source>
</evidence>
<feature type="domain" description="ABC transmembrane type-1" evidence="10">
    <location>
        <begin position="18"/>
        <end position="207"/>
    </location>
</feature>
<evidence type="ECO:0000256" key="5">
    <source>
        <dbReference type="ARBA" id="ARBA00022692"/>
    </source>
</evidence>
<comment type="subcellular location">
    <subcellularLocation>
        <location evidence="1">Cell inner membrane</location>
        <topology evidence="1">Multi-pass membrane protein</topology>
    </subcellularLocation>
    <subcellularLocation>
        <location evidence="9">Cell membrane</location>
        <topology evidence="9">Multi-pass membrane protein</topology>
    </subcellularLocation>
</comment>
<dbReference type="CDD" id="cd06261">
    <property type="entry name" value="TM_PBP2"/>
    <property type="match status" value="1"/>
</dbReference>
<dbReference type="InterPro" id="IPR000515">
    <property type="entry name" value="MetI-like"/>
</dbReference>
<dbReference type="NCBIfam" id="TIGR01726">
    <property type="entry name" value="HEQRo_perm_3TM"/>
    <property type="match status" value="1"/>
</dbReference>
<reference evidence="12" key="1">
    <citation type="journal article" date="2019" name="Int. J. Syst. Evol. Microbiol.">
        <title>The Global Catalogue of Microorganisms (GCM) 10K type strain sequencing project: providing services to taxonomists for standard genome sequencing and annotation.</title>
        <authorList>
            <consortium name="The Broad Institute Genomics Platform"/>
            <consortium name="The Broad Institute Genome Sequencing Center for Infectious Disease"/>
            <person name="Wu L."/>
            <person name="Ma J."/>
        </authorList>
    </citation>
    <scope>NUCLEOTIDE SEQUENCE [LARGE SCALE GENOMIC DNA]</scope>
    <source>
        <strain evidence="12">SHR3</strain>
    </source>
</reference>
<sequence>MNGIEILWRERDIFLAGLATTLSLCIAAVLLSLALSALGAVAIREASPRARAAIVRFVDLVRCVPFLLLAYVVYFGLPELGWNIGPYWAGLLTLTIYTSAYFVEIFRSAMMNLSSGCTEAARAYGFSMPALYRRIIFPQVAITTAPLVGNQIIMVLKDSAMLMIITVKEISFAANYVSTNYFSPFAPFVLAAGLYWSVSLLVEQGVRFLSKIRSQRYG</sequence>
<dbReference type="PANTHER" id="PTHR30614">
    <property type="entry name" value="MEMBRANE COMPONENT OF AMINO ACID ABC TRANSPORTER"/>
    <property type="match status" value="1"/>
</dbReference>
<comment type="similarity">
    <text evidence="2">Belongs to the binding-protein-dependent transport system permease family. HisMQ subfamily.</text>
</comment>
<feature type="transmembrane region" description="Helical" evidence="9">
    <location>
        <begin position="13"/>
        <end position="41"/>
    </location>
</feature>
<dbReference type="EMBL" id="JBHSOG010000002">
    <property type="protein sequence ID" value="MFC5767766.1"/>
    <property type="molecule type" value="Genomic_DNA"/>
</dbReference>
<keyword evidence="7 9" id="KW-1133">Transmembrane helix</keyword>
<keyword evidence="4" id="KW-1003">Cell membrane</keyword>
<keyword evidence="6" id="KW-0029">Amino-acid transport</keyword>
<evidence type="ECO:0000256" key="9">
    <source>
        <dbReference type="RuleBase" id="RU363032"/>
    </source>
</evidence>
<evidence type="ECO:0000256" key="2">
    <source>
        <dbReference type="ARBA" id="ARBA00010072"/>
    </source>
</evidence>
<feature type="transmembrane region" description="Helical" evidence="9">
    <location>
        <begin position="53"/>
        <end position="75"/>
    </location>
</feature>
<evidence type="ECO:0000259" key="10">
    <source>
        <dbReference type="PROSITE" id="PS50928"/>
    </source>
</evidence>
<protein>
    <submittedName>
        <fullName evidence="11">Amino acid ABC transporter permease</fullName>
    </submittedName>
</protein>
<evidence type="ECO:0000256" key="3">
    <source>
        <dbReference type="ARBA" id="ARBA00022448"/>
    </source>
</evidence>
<keyword evidence="3 9" id="KW-0813">Transport</keyword>
<feature type="transmembrane region" description="Helical" evidence="9">
    <location>
        <begin position="87"/>
        <end position="106"/>
    </location>
</feature>
<dbReference type="InterPro" id="IPR035906">
    <property type="entry name" value="MetI-like_sf"/>
</dbReference>
<name>A0ABW1AKT5_9RHOO</name>
<feature type="transmembrane region" description="Helical" evidence="9">
    <location>
        <begin position="185"/>
        <end position="206"/>
    </location>
</feature>
<dbReference type="PROSITE" id="PS50928">
    <property type="entry name" value="ABC_TM1"/>
    <property type="match status" value="1"/>
</dbReference>
<dbReference type="Gene3D" id="1.10.3720.10">
    <property type="entry name" value="MetI-like"/>
    <property type="match status" value="1"/>
</dbReference>
<dbReference type="InterPro" id="IPR010065">
    <property type="entry name" value="AA_ABC_transptr_permease_3TM"/>
</dbReference>
<dbReference type="PANTHER" id="PTHR30614:SF0">
    <property type="entry name" value="L-CYSTINE TRANSPORT SYSTEM PERMEASE PROTEIN TCYL"/>
    <property type="match status" value="1"/>
</dbReference>
<proteinExistence type="inferred from homology"/>
<keyword evidence="8 9" id="KW-0472">Membrane</keyword>
<evidence type="ECO:0000256" key="4">
    <source>
        <dbReference type="ARBA" id="ARBA00022475"/>
    </source>
</evidence>
<organism evidence="11 12">
    <name type="scientific">Thauera sinica</name>
    <dbReference type="NCBI Taxonomy" id="2665146"/>
    <lineage>
        <taxon>Bacteria</taxon>
        <taxon>Pseudomonadati</taxon>
        <taxon>Pseudomonadota</taxon>
        <taxon>Betaproteobacteria</taxon>
        <taxon>Rhodocyclales</taxon>
        <taxon>Zoogloeaceae</taxon>
        <taxon>Thauera</taxon>
    </lineage>
</organism>
<dbReference type="SUPFAM" id="SSF161098">
    <property type="entry name" value="MetI-like"/>
    <property type="match status" value="1"/>
</dbReference>
<dbReference type="RefSeq" id="WP_096452312.1">
    <property type="nucleotide sequence ID" value="NZ_JBHSOG010000002.1"/>
</dbReference>
<evidence type="ECO:0000256" key="7">
    <source>
        <dbReference type="ARBA" id="ARBA00022989"/>
    </source>
</evidence>
<evidence type="ECO:0000313" key="11">
    <source>
        <dbReference type="EMBL" id="MFC5767766.1"/>
    </source>
</evidence>
<evidence type="ECO:0000313" key="12">
    <source>
        <dbReference type="Proteomes" id="UP001595974"/>
    </source>
</evidence>
<gene>
    <name evidence="11" type="ORF">ACFPTN_00100</name>
</gene>
<comment type="caution">
    <text evidence="11">The sequence shown here is derived from an EMBL/GenBank/DDBJ whole genome shotgun (WGS) entry which is preliminary data.</text>
</comment>
<evidence type="ECO:0000256" key="8">
    <source>
        <dbReference type="ARBA" id="ARBA00023136"/>
    </source>
</evidence>
<keyword evidence="12" id="KW-1185">Reference proteome</keyword>
<dbReference type="Proteomes" id="UP001595974">
    <property type="component" value="Unassembled WGS sequence"/>
</dbReference>
<dbReference type="Pfam" id="PF00528">
    <property type="entry name" value="BPD_transp_1"/>
    <property type="match status" value="1"/>
</dbReference>
<accession>A0ABW1AKT5</accession>
<dbReference type="InterPro" id="IPR043429">
    <property type="entry name" value="ArtM/GltK/GlnP/TcyL/YhdX-like"/>
</dbReference>
<evidence type="ECO:0000256" key="6">
    <source>
        <dbReference type="ARBA" id="ARBA00022970"/>
    </source>
</evidence>